<evidence type="ECO:0000313" key="2">
    <source>
        <dbReference type="EMBL" id="CAK5283198.1"/>
    </source>
</evidence>
<dbReference type="EMBL" id="CAVNYO010000466">
    <property type="protein sequence ID" value="CAK5283198.1"/>
    <property type="molecule type" value="Genomic_DNA"/>
</dbReference>
<protein>
    <submittedName>
        <fullName evidence="2">Uncharacterized protein</fullName>
    </submittedName>
</protein>
<accession>A0AAD2HW34</accession>
<name>A0AAD2HW34_9AGAR</name>
<gene>
    <name evidence="2" type="ORF">MYCIT1_LOCUS35542</name>
</gene>
<feature type="compositionally biased region" description="Polar residues" evidence="1">
    <location>
        <begin position="17"/>
        <end position="32"/>
    </location>
</feature>
<evidence type="ECO:0000313" key="3">
    <source>
        <dbReference type="Proteomes" id="UP001295794"/>
    </source>
</evidence>
<evidence type="ECO:0000256" key="1">
    <source>
        <dbReference type="SAM" id="MobiDB-lite"/>
    </source>
</evidence>
<feature type="compositionally biased region" description="Low complexity" evidence="1">
    <location>
        <begin position="50"/>
        <end position="62"/>
    </location>
</feature>
<proteinExistence type="predicted"/>
<comment type="caution">
    <text evidence="2">The sequence shown here is derived from an EMBL/GenBank/DDBJ whole genome shotgun (WGS) entry which is preliminary data.</text>
</comment>
<dbReference type="AlphaFoldDB" id="A0AAD2HW34"/>
<feature type="region of interest" description="Disordered" evidence="1">
    <location>
        <begin position="1"/>
        <end position="62"/>
    </location>
</feature>
<keyword evidence="3" id="KW-1185">Reference proteome</keyword>
<sequence length="214" mass="24283">MGRSALHFSASEKAAASRQSSLKHSQKLSVKQQRSERTTSVHRRKGARKLASLSSAPPPSSAMLEEAALPLPQEHHLYQQALASPDALDESDLQRWKSAPPFVADDDDSDRLSMDYLSYTSSLSAVLHGVRLREQRARDLKLRQAFRTRQRTAALSSLTAEVVRLHLDWEAAQLMLQNEHYHPVLHPRELSMLKHHCHWVARTIVHLHGLKFLE</sequence>
<dbReference type="Proteomes" id="UP001295794">
    <property type="component" value="Unassembled WGS sequence"/>
</dbReference>
<reference evidence="2" key="1">
    <citation type="submission" date="2023-11" db="EMBL/GenBank/DDBJ databases">
        <authorList>
            <person name="De Vega J J."/>
            <person name="De Vega J J."/>
        </authorList>
    </citation>
    <scope>NUCLEOTIDE SEQUENCE</scope>
</reference>
<organism evidence="2 3">
    <name type="scientific">Mycena citricolor</name>
    <dbReference type="NCBI Taxonomy" id="2018698"/>
    <lineage>
        <taxon>Eukaryota</taxon>
        <taxon>Fungi</taxon>
        <taxon>Dikarya</taxon>
        <taxon>Basidiomycota</taxon>
        <taxon>Agaricomycotina</taxon>
        <taxon>Agaricomycetes</taxon>
        <taxon>Agaricomycetidae</taxon>
        <taxon>Agaricales</taxon>
        <taxon>Marasmiineae</taxon>
        <taxon>Mycenaceae</taxon>
        <taxon>Mycena</taxon>
    </lineage>
</organism>